<evidence type="ECO:0000256" key="4">
    <source>
        <dbReference type="ARBA" id="ARBA00022741"/>
    </source>
</evidence>
<evidence type="ECO:0000256" key="7">
    <source>
        <dbReference type="ARBA" id="ARBA00047899"/>
    </source>
</evidence>
<dbReference type="InterPro" id="IPR000719">
    <property type="entry name" value="Prot_kinase_dom"/>
</dbReference>
<evidence type="ECO:0000256" key="8">
    <source>
        <dbReference type="ARBA" id="ARBA00048679"/>
    </source>
</evidence>
<comment type="catalytic activity">
    <reaction evidence="7">
        <text>L-threonyl-[protein] + ATP = O-phospho-L-threonyl-[protein] + ADP + H(+)</text>
        <dbReference type="Rhea" id="RHEA:46608"/>
        <dbReference type="Rhea" id="RHEA-COMP:11060"/>
        <dbReference type="Rhea" id="RHEA-COMP:11605"/>
        <dbReference type="ChEBI" id="CHEBI:15378"/>
        <dbReference type="ChEBI" id="CHEBI:30013"/>
        <dbReference type="ChEBI" id="CHEBI:30616"/>
        <dbReference type="ChEBI" id="CHEBI:61977"/>
        <dbReference type="ChEBI" id="CHEBI:456216"/>
        <dbReference type="EC" id="2.7.11.1"/>
    </reaction>
</comment>
<dbReference type="AlphaFoldDB" id="A0A9P8C0N0"/>
<dbReference type="SUPFAM" id="SSF56112">
    <property type="entry name" value="Protein kinase-like (PK-like)"/>
    <property type="match status" value="1"/>
</dbReference>
<evidence type="ECO:0000313" key="10">
    <source>
        <dbReference type="EMBL" id="KAG9228316.1"/>
    </source>
</evidence>
<keyword evidence="3" id="KW-0808">Transferase</keyword>
<evidence type="ECO:0000256" key="3">
    <source>
        <dbReference type="ARBA" id="ARBA00022679"/>
    </source>
</evidence>
<dbReference type="InterPro" id="IPR050629">
    <property type="entry name" value="STE20/SPS1-PAK"/>
</dbReference>
<evidence type="ECO:0000259" key="9">
    <source>
        <dbReference type="PROSITE" id="PS50011"/>
    </source>
</evidence>
<keyword evidence="2" id="KW-0723">Serine/threonine-protein kinase</keyword>
<evidence type="ECO:0000256" key="1">
    <source>
        <dbReference type="ARBA" id="ARBA00008874"/>
    </source>
</evidence>
<dbReference type="Pfam" id="PF00069">
    <property type="entry name" value="Pkinase"/>
    <property type="match status" value="1"/>
</dbReference>
<comment type="caution">
    <text evidence="10">The sequence shown here is derived from an EMBL/GenBank/DDBJ whole genome shotgun (WGS) entry which is preliminary data.</text>
</comment>
<organism evidence="10 11">
    <name type="scientific">Amylocarpus encephaloides</name>
    <dbReference type="NCBI Taxonomy" id="45428"/>
    <lineage>
        <taxon>Eukaryota</taxon>
        <taxon>Fungi</taxon>
        <taxon>Dikarya</taxon>
        <taxon>Ascomycota</taxon>
        <taxon>Pezizomycotina</taxon>
        <taxon>Leotiomycetes</taxon>
        <taxon>Helotiales</taxon>
        <taxon>Helotiales incertae sedis</taxon>
        <taxon>Amylocarpus</taxon>
    </lineage>
</organism>
<evidence type="ECO:0000256" key="6">
    <source>
        <dbReference type="ARBA" id="ARBA00022840"/>
    </source>
</evidence>
<keyword evidence="11" id="KW-1185">Reference proteome</keyword>
<dbReference type="PROSITE" id="PS50011">
    <property type="entry name" value="PROTEIN_KINASE_DOM"/>
    <property type="match status" value="1"/>
</dbReference>
<dbReference type="InterPro" id="IPR011009">
    <property type="entry name" value="Kinase-like_dom_sf"/>
</dbReference>
<accession>A0A9P8C0N0</accession>
<dbReference type="OrthoDB" id="4062651at2759"/>
<feature type="domain" description="Protein kinase" evidence="9">
    <location>
        <begin position="1"/>
        <end position="145"/>
    </location>
</feature>
<dbReference type="Proteomes" id="UP000824998">
    <property type="component" value="Unassembled WGS sequence"/>
</dbReference>
<proteinExistence type="inferred from homology"/>
<dbReference type="GO" id="GO:0004674">
    <property type="term" value="F:protein serine/threonine kinase activity"/>
    <property type="evidence" value="ECO:0007669"/>
    <property type="project" value="UniProtKB-KW"/>
</dbReference>
<dbReference type="PANTHER" id="PTHR48012">
    <property type="entry name" value="STERILE20-LIKE KINASE, ISOFORM B-RELATED"/>
    <property type="match status" value="1"/>
</dbReference>
<evidence type="ECO:0000313" key="11">
    <source>
        <dbReference type="Proteomes" id="UP000824998"/>
    </source>
</evidence>
<dbReference type="GO" id="GO:0005737">
    <property type="term" value="C:cytoplasm"/>
    <property type="evidence" value="ECO:0007669"/>
    <property type="project" value="TreeGrafter"/>
</dbReference>
<gene>
    <name evidence="10" type="ORF">BJ875DRAFT_389648</name>
</gene>
<comment type="catalytic activity">
    <reaction evidence="8">
        <text>L-seryl-[protein] + ATP = O-phospho-L-seryl-[protein] + ADP + H(+)</text>
        <dbReference type="Rhea" id="RHEA:17989"/>
        <dbReference type="Rhea" id="RHEA-COMP:9863"/>
        <dbReference type="Rhea" id="RHEA-COMP:11604"/>
        <dbReference type="ChEBI" id="CHEBI:15378"/>
        <dbReference type="ChEBI" id="CHEBI:29999"/>
        <dbReference type="ChEBI" id="CHEBI:30616"/>
        <dbReference type="ChEBI" id="CHEBI:83421"/>
        <dbReference type="ChEBI" id="CHEBI:456216"/>
        <dbReference type="EC" id="2.7.11.1"/>
    </reaction>
</comment>
<evidence type="ECO:0000256" key="2">
    <source>
        <dbReference type="ARBA" id="ARBA00022527"/>
    </source>
</evidence>
<dbReference type="Gene3D" id="1.10.510.10">
    <property type="entry name" value="Transferase(Phosphotransferase) domain 1"/>
    <property type="match status" value="1"/>
</dbReference>
<dbReference type="GO" id="GO:0005524">
    <property type="term" value="F:ATP binding"/>
    <property type="evidence" value="ECO:0007669"/>
    <property type="project" value="UniProtKB-KW"/>
</dbReference>
<evidence type="ECO:0000256" key="5">
    <source>
        <dbReference type="ARBA" id="ARBA00022777"/>
    </source>
</evidence>
<keyword evidence="5" id="KW-0418">Kinase</keyword>
<sequence>MIRILLGDPLDDYNYVSCHGGDLVATGKASYFKLVNIRQCHSPDAIEQSRLLSRIHSPNIATVYGLYCDGNKIFVVTEHLDIFLSQLEVRKYELEEWEMATIIAEVLKGIAYISSLKLSCRNLSGANIKLSLDGDIKLSKFILTL</sequence>
<comment type="similarity">
    <text evidence="1">Belongs to the protein kinase superfamily. STE Ser/Thr protein kinase family. STE20 subfamily.</text>
</comment>
<name>A0A9P8C0N0_9HELO</name>
<dbReference type="PANTHER" id="PTHR48012:SF10">
    <property type="entry name" value="FI20177P1"/>
    <property type="match status" value="1"/>
</dbReference>
<keyword evidence="4" id="KW-0547">Nucleotide-binding</keyword>
<keyword evidence="6" id="KW-0067">ATP-binding</keyword>
<reference evidence="10" key="1">
    <citation type="journal article" date="2021" name="IMA Fungus">
        <title>Genomic characterization of three marine fungi, including Emericellopsis atlantica sp. nov. with signatures of a generalist lifestyle and marine biomass degradation.</title>
        <authorList>
            <person name="Hagestad O.C."/>
            <person name="Hou L."/>
            <person name="Andersen J.H."/>
            <person name="Hansen E.H."/>
            <person name="Altermark B."/>
            <person name="Li C."/>
            <person name="Kuhnert E."/>
            <person name="Cox R.J."/>
            <person name="Crous P.W."/>
            <person name="Spatafora J.W."/>
            <person name="Lail K."/>
            <person name="Amirebrahimi M."/>
            <person name="Lipzen A."/>
            <person name="Pangilinan J."/>
            <person name="Andreopoulos W."/>
            <person name="Hayes R.D."/>
            <person name="Ng V."/>
            <person name="Grigoriev I.V."/>
            <person name="Jackson S.A."/>
            <person name="Sutton T.D.S."/>
            <person name="Dobson A.D.W."/>
            <person name="Rama T."/>
        </authorList>
    </citation>
    <scope>NUCLEOTIDE SEQUENCE</scope>
    <source>
        <strain evidence="10">TRa018bII</strain>
    </source>
</reference>
<dbReference type="EMBL" id="MU251980">
    <property type="protein sequence ID" value="KAG9228316.1"/>
    <property type="molecule type" value="Genomic_DNA"/>
</dbReference>
<protein>
    <recommendedName>
        <fullName evidence="9">Protein kinase domain-containing protein</fullName>
    </recommendedName>
</protein>